<accession>V4RAG9</accession>
<dbReference type="AlphaFoldDB" id="V4RAG9"/>
<dbReference type="Gene3D" id="3.10.129.10">
    <property type="entry name" value="Hotdog Thioesterase"/>
    <property type="match status" value="1"/>
</dbReference>
<sequence>MRSFEDLREGDTFDLGAVSLSEADIVAFAREWDPQPMHTNAGGAADRLFDGLIASGWQTVCLWMRQLCDNLLHDARSMGSPGVEQLRWKKPVRPGDTLSMRVRIVETRGSASRPTIGFVKVAGEAVNQHGDLVMTLVCMIMFERREPAVVAG</sequence>
<dbReference type="InterPro" id="IPR002539">
    <property type="entry name" value="MaoC-like_dom"/>
</dbReference>
<gene>
    <name evidence="2" type="ORF">N177_3244</name>
</gene>
<dbReference type="eggNOG" id="COG2030">
    <property type="taxonomic scope" value="Bacteria"/>
</dbReference>
<dbReference type="PANTHER" id="PTHR43664:SF1">
    <property type="entry name" value="BETA-METHYLMALYL-COA DEHYDRATASE"/>
    <property type="match status" value="1"/>
</dbReference>
<dbReference type="EMBL" id="AWXZ01000039">
    <property type="protein sequence ID" value="ESR23176.1"/>
    <property type="molecule type" value="Genomic_DNA"/>
</dbReference>
<dbReference type="Pfam" id="PF01575">
    <property type="entry name" value="MaoC_dehydratas"/>
    <property type="match status" value="1"/>
</dbReference>
<comment type="caution">
    <text evidence="2">The sequence shown here is derived from an EMBL/GenBank/DDBJ whole genome shotgun (WGS) entry which is preliminary data.</text>
</comment>
<reference evidence="2 3" key="1">
    <citation type="journal article" date="2014" name="Genome Announc.">
        <title>Draft Genome Sequence of Lutibaculum baratangense Strain AMV1T, Isolated from a Mud Volcano in Andamans, India.</title>
        <authorList>
            <person name="Singh A."/>
            <person name="Sreenivas A."/>
            <person name="Sathyanarayana Reddy G."/>
            <person name="Pinnaka A.K."/>
            <person name="Shivaji S."/>
        </authorList>
    </citation>
    <scope>NUCLEOTIDE SEQUENCE [LARGE SCALE GENOMIC DNA]</scope>
    <source>
        <strain evidence="2 3">AMV1</strain>
    </source>
</reference>
<dbReference type="InterPro" id="IPR052342">
    <property type="entry name" value="MCH/BMMD"/>
</dbReference>
<evidence type="ECO:0000313" key="3">
    <source>
        <dbReference type="Proteomes" id="UP000017819"/>
    </source>
</evidence>
<dbReference type="STRING" id="631454.N177_3244"/>
<protein>
    <submittedName>
        <fullName evidence="2">Acyl dehydratase</fullName>
    </submittedName>
</protein>
<feature type="domain" description="MaoC-like" evidence="1">
    <location>
        <begin position="17"/>
        <end position="109"/>
    </location>
</feature>
<dbReference type="CDD" id="cd03454">
    <property type="entry name" value="YdeM"/>
    <property type="match status" value="1"/>
</dbReference>
<organism evidence="2 3">
    <name type="scientific">Lutibaculum baratangense AMV1</name>
    <dbReference type="NCBI Taxonomy" id="631454"/>
    <lineage>
        <taxon>Bacteria</taxon>
        <taxon>Pseudomonadati</taxon>
        <taxon>Pseudomonadota</taxon>
        <taxon>Alphaproteobacteria</taxon>
        <taxon>Hyphomicrobiales</taxon>
        <taxon>Tepidamorphaceae</taxon>
        <taxon>Lutibaculum</taxon>
    </lineage>
</organism>
<name>V4RAG9_9HYPH</name>
<proteinExistence type="predicted"/>
<evidence type="ECO:0000259" key="1">
    <source>
        <dbReference type="Pfam" id="PF01575"/>
    </source>
</evidence>
<dbReference type="OrthoDB" id="9797938at2"/>
<keyword evidence="3" id="KW-1185">Reference proteome</keyword>
<dbReference type="Proteomes" id="UP000017819">
    <property type="component" value="Unassembled WGS sequence"/>
</dbReference>
<dbReference type="RefSeq" id="WP_023433363.1">
    <property type="nucleotide sequence ID" value="NZ_AWXZ01000039.1"/>
</dbReference>
<evidence type="ECO:0000313" key="2">
    <source>
        <dbReference type="EMBL" id="ESR23176.1"/>
    </source>
</evidence>
<dbReference type="PANTHER" id="PTHR43664">
    <property type="entry name" value="MONOAMINE OXIDASE-RELATED"/>
    <property type="match status" value="1"/>
</dbReference>
<dbReference type="InterPro" id="IPR029069">
    <property type="entry name" value="HotDog_dom_sf"/>
</dbReference>
<dbReference type="SUPFAM" id="SSF54637">
    <property type="entry name" value="Thioesterase/thiol ester dehydrase-isomerase"/>
    <property type="match status" value="1"/>
</dbReference>